<dbReference type="HOGENOM" id="CLU_2128946_0_0_5"/>
<reference evidence="2 3" key="1">
    <citation type="submission" date="2014-07" db="EMBL/GenBank/DDBJ databases">
        <title>Comparative genomic insights into amoeba endosymbionts belonging to the families of Holosporaceae and Candidatus Midichloriaceae within Rickettsiales.</title>
        <authorList>
            <person name="Wang Z."/>
            <person name="Wu M."/>
        </authorList>
    </citation>
    <scope>NUCLEOTIDE SEQUENCE [LARGE SCALE GENOMIC DNA]</scope>
    <source>
        <strain evidence="2">PRA3</strain>
    </source>
</reference>
<proteinExistence type="predicted"/>
<gene>
    <name evidence="2" type="ORF">ID47_11750</name>
</gene>
<protein>
    <submittedName>
        <fullName evidence="2">Uncharacterized protein</fullName>
    </submittedName>
</protein>
<sequence>MFKFILLSCGLMLNAQAVVIEEDSSLLPSSATAHQLDEPKNNIVPFSIPRIPLLSSLFNLFCSQDLPSDGNSHEKYMSIGYSNDLSFEDATDDSQWEITGNFSNVFSFGSESI</sequence>
<organism evidence="2 3">
    <name type="scientific">Candidatus Odyssella acanthamoebae</name>
    <dbReference type="NCBI Taxonomy" id="91604"/>
    <lineage>
        <taxon>Bacteria</taxon>
        <taxon>Pseudomonadati</taxon>
        <taxon>Pseudomonadota</taxon>
        <taxon>Alphaproteobacteria</taxon>
        <taxon>Holosporales</taxon>
        <taxon>Candidatus Paracaedibacteraceae</taxon>
        <taxon>Candidatus Odyssella</taxon>
    </lineage>
</organism>
<name>A0A077AVT8_9PROT</name>
<evidence type="ECO:0000313" key="3">
    <source>
        <dbReference type="Proteomes" id="UP000028926"/>
    </source>
</evidence>
<evidence type="ECO:0000313" key="2">
    <source>
        <dbReference type="EMBL" id="AIK97262.1"/>
    </source>
</evidence>
<feature type="signal peptide" evidence="1">
    <location>
        <begin position="1"/>
        <end position="17"/>
    </location>
</feature>
<dbReference type="STRING" id="91604.ID47_11750"/>
<evidence type="ECO:0000256" key="1">
    <source>
        <dbReference type="SAM" id="SignalP"/>
    </source>
</evidence>
<dbReference type="RefSeq" id="WP_038466619.1">
    <property type="nucleotide sequence ID" value="NZ_CP008941.1"/>
</dbReference>
<dbReference type="Proteomes" id="UP000028926">
    <property type="component" value="Chromosome"/>
</dbReference>
<accession>A0A077AVT8</accession>
<dbReference type="EMBL" id="CP008941">
    <property type="protein sequence ID" value="AIK97262.1"/>
    <property type="molecule type" value="Genomic_DNA"/>
</dbReference>
<dbReference type="AlphaFoldDB" id="A0A077AVT8"/>
<feature type="chain" id="PRO_5001717452" evidence="1">
    <location>
        <begin position="18"/>
        <end position="113"/>
    </location>
</feature>
<dbReference type="KEGG" id="paca:ID47_11750"/>
<keyword evidence="1" id="KW-0732">Signal</keyword>
<keyword evidence="3" id="KW-1185">Reference proteome</keyword>